<keyword evidence="4" id="KW-0812">Transmembrane</keyword>
<dbReference type="PANTHER" id="PTHR11360">
    <property type="entry name" value="MONOCARBOXYLATE TRANSPORTER"/>
    <property type="match status" value="1"/>
</dbReference>
<dbReference type="InterPro" id="IPR020846">
    <property type="entry name" value="MFS_dom"/>
</dbReference>
<dbReference type="Gene3D" id="1.20.1250.20">
    <property type="entry name" value="MFS general substrate transporter like domains"/>
    <property type="match status" value="1"/>
</dbReference>
<evidence type="ECO:0000313" key="6">
    <source>
        <dbReference type="EMBL" id="KAA8915100.1"/>
    </source>
</evidence>
<feature type="transmembrane region" description="Helical" evidence="4">
    <location>
        <begin position="333"/>
        <end position="355"/>
    </location>
</feature>
<feature type="transmembrane region" description="Helical" evidence="4">
    <location>
        <begin position="255"/>
        <end position="275"/>
    </location>
</feature>
<name>A0A642V530_9ASCO</name>
<dbReference type="InterPro" id="IPR050327">
    <property type="entry name" value="Proton-linked_MCT"/>
</dbReference>
<dbReference type="PANTHER" id="PTHR11360:SF240">
    <property type="entry name" value="MONOCARBOXYLATE TRANSPORTER (EUROFUNG)-RELATED"/>
    <property type="match status" value="1"/>
</dbReference>
<keyword evidence="7" id="KW-1185">Reference proteome</keyword>
<comment type="caution">
    <text evidence="6">The sequence shown here is derived from an EMBL/GenBank/DDBJ whole genome shotgun (WGS) entry which is preliminary data.</text>
</comment>
<dbReference type="Proteomes" id="UP000761534">
    <property type="component" value="Unassembled WGS sequence"/>
</dbReference>
<feature type="region of interest" description="Disordered" evidence="3">
    <location>
        <begin position="58"/>
        <end position="77"/>
    </location>
</feature>
<dbReference type="SUPFAM" id="SSF103473">
    <property type="entry name" value="MFS general substrate transporter"/>
    <property type="match status" value="1"/>
</dbReference>
<protein>
    <recommendedName>
        <fullName evidence="5">Major facilitator superfamily (MFS) profile domain-containing protein</fullName>
    </recommendedName>
</protein>
<dbReference type="EMBL" id="SWFS01000186">
    <property type="protein sequence ID" value="KAA8915100.1"/>
    <property type="molecule type" value="Genomic_DNA"/>
</dbReference>
<keyword evidence="4" id="KW-0472">Membrane</keyword>
<feature type="transmembrane region" description="Helical" evidence="4">
    <location>
        <begin position="299"/>
        <end position="321"/>
    </location>
</feature>
<evidence type="ECO:0000256" key="3">
    <source>
        <dbReference type="SAM" id="MobiDB-lite"/>
    </source>
</evidence>
<evidence type="ECO:0000256" key="1">
    <source>
        <dbReference type="ARBA" id="ARBA00004141"/>
    </source>
</evidence>
<dbReference type="InterPro" id="IPR011701">
    <property type="entry name" value="MFS"/>
</dbReference>
<keyword evidence="4" id="KW-1133">Transmembrane helix</keyword>
<reference evidence="6" key="1">
    <citation type="journal article" date="2019" name="G3 (Bethesda)">
        <title>Genome Assemblies of Two Rare Opportunistic Yeast Pathogens: Diutina rugosa (syn. Candida rugosa) and Trichomonascus ciferrii (syn. Candida ciferrii).</title>
        <authorList>
            <person name="Mixao V."/>
            <person name="Saus E."/>
            <person name="Hansen A.P."/>
            <person name="Lass-Florl C."/>
            <person name="Gabaldon T."/>
        </authorList>
    </citation>
    <scope>NUCLEOTIDE SEQUENCE</scope>
    <source>
        <strain evidence="6">CBS 4856</strain>
    </source>
</reference>
<dbReference type="OrthoDB" id="6509908at2759"/>
<feature type="transmembrane region" description="Helical" evidence="4">
    <location>
        <begin position="424"/>
        <end position="444"/>
    </location>
</feature>
<evidence type="ECO:0000259" key="5">
    <source>
        <dbReference type="PROSITE" id="PS50850"/>
    </source>
</evidence>
<dbReference type="Pfam" id="PF07690">
    <property type="entry name" value="MFS_1"/>
    <property type="match status" value="1"/>
</dbReference>
<comment type="subcellular location">
    <subcellularLocation>
        <location evidence="1">Membrane</location>
        <topology evidence="1">Multi-pass membrane protein</topology>
    </subcellularLocation>
</comment>
<sequence length="488" mass="53630">MFANVLNKIRRQEKAPSCPLDEDINEFNVTTEQGSSIYDERQLSNKQSLAFTAGSSNYDEKQLSNKPSFPFTTEPDEEEDEFAEDASDFPDGGWRAWVVVFGAWCAMMSTFGVVNSAGFLQAWLTEHQLKGMPESKVSWIFSVYSFLFFFGGVQVGPIFDTYGLKYLLIPGCIGTVLSIFFLSLSSQYYQFMLGYGVLGGFSASLVFTPSIASVGHWFYKRRGLATGIAETGGAVGGLVFPLAMNKMMPELGYGWTIRIIGFIILGLVIGTLLTLRTRLPLNKKAGAAVDFKSLKDPRFAFTCLGTYMLQWGIFIPLNYITTYALSHGVNETLAYQILPFLAAGSIFGRSLPAYVADLWGRFNVMIVTALITSVMCLALWIPAGSNLTAIISFAVLFGFWSGTGICLTPVCVSQVCRTEDYGKRYGTCYFFVSFGVLTGLPIAGEIMKRQNGSYTGLIIFAGATYFCGAISFLVARILGGGWKLNKIY</sequence>
<evidence type="ECO:0000256" key="2">
    <source>
        <dbReference type="ARBA" id="ARBA00006727"/>
    </source>
</evidence>
<dbReference type="InterPro" id="IPR036259">
    <property type="entry name" value="MFS_trans_sf"/>
</dbReference>
<feature type="transmembrane region" description="Helical" evidence="4">
    <location>
        <begin position="387"/>
        <end position="412"/>
    </location>
</feature>
<feature type="transmembrane region" description="Helical" evidence="4">
    <location>
        <begin position="456"/>
        <end position="478"/>
    </location>
</feature>
<dbReference type="VEuPathDB" id="FungiDB:TRICI_002759"/>
<feature type="transmembrane region" description="Helical" evidence="4">
    <location>
        <begin position="362"/>
        <end position="381"/>
    </location>
</feature>
<dbReference type="PROSITE" id="PS50850">
    <property type="entry name" value="MFS"/>
    <property type="match status" value="1"/>
</dbReference>
<dbReference type="GO" id="GO:0016020">
    <property type="term" value="C:membrane"/>
    <property type="evidence" value="ECO:0007669"/>
    <property type="project" value="UniProtKB-SubCell"/>
</dbReference>
<dbReference type="AlphaFoldDB" id="A0A642V530"/>
<organism evidence="6 7">
    <name type="scientific">Trichomonascus ciferrii</name>
    <dbReference type="NCBI Taxonomy" id="44093"/>
    <lineage>
        <taxon>Eukaryota</taxon>
        <taxon>Fungi</taxon>
        <taxon>Dikarya</taxon>
        <taxon>Ascomycota</taxon>
        <taxon>Saccharomycotina</taxon>
        <taxon>Dipodascomycetes</taxon>
        <taxon>Dipodascales</taxon>
        <taxon>Trichomonascaceae</taxon>
        <taxon>Trichomonascus</taxon>
        <taxon>Trichomonascus ciferrii complex</taxon>
    </lineage>
</organism>
<proteinExistence type="inferred from homology"/>
<feature type="transmembrane region" description="Helical" evidence="4">
    <location>
        <begin position="139"/>
        <end position="159"/>
    </location>
</feature>
<feature type="transmembrane region" description="Helical" evidence="4">
    <location>
        <begin position="224"/>
        <end position="243"/>
    </location>
</feature>
<dbReference type="GO" id="GO:0022857">
    <property type="term" value="F:transmembrane transporter activity"/>
    <property type="evidence" value="ECO:0007669"/>
    <property type="project" value="InterPro"/>
</dbReference>
<feature type="transmembrane region" description="Helical" evidence="4">
    <location>
        <begin position="166"/>
        <end position="185"/>
    </location>
</feature>
<gene>
    <name evidence="6" type="ORF">TRICI_002759</name>
</gene>
<evidence type="ECO:0000256" key="4">
    <source>
        <dbReference type="SAM" id="Phobius"/>
    </source>
</evidence>
<comment type="similarity">
    <text evidence="2">Belongs to the major facilitator superfamily. Monocarboxylate porter (TC 2.A.1.13) family.</text>
</comment>
<feature type="transmembrane region" description="Helical" evidence="4">
    <location>
        <begin position="96"/>
        <end position="119"/>
    </location>
</feature>
<accession>A0A642V530</accession>
<evidence type="ECO:0000313" key="7">
    <source>
        <dbReference type="Proteomes" id="UP000761534"/>
    </source>
</evidence>
<dbReference type="CDD" id="cd17352">
    <property type="entry name" value="MFS_MCT_SLC16"/>
    <property type="match status" value="1"/>
</dbReference>
<feature type="transmembrane region" description="Helical" evidence="4">
    <location>
        <begin position="191"/>
        <end position="212"/>
    </location>
</feature>
<feature type="domain" description="Major facilitator superfamily (MFS) profile" evidence="5">
    <location>
        <begin position="95"/>
        <end position="479"/>
    </location>
</feature>